<protein>
    <submittedName>
        <fullName evidence="2">Rod shape-determining protein MreD</fullName>
    </submittedName>
</protein>
<reference evidence="2 3" key="1">
    <citation type="submission" date="2017-06" db="EMBL/GenBank/DDBJ databases">
        <title>Description of Avrilella dinanensis gen. nov. sp. nov.</title>
        <authorList>
            <person name="Leyer C."/>
            <person name="Sassi M."/>
            <person name="Minet J."/>
            <person name="Kayal S."/>
            <person name="Cattoir V."/>
        </authorList>
    </citation>
    <scope>NUCLEOTIDE SEQUENCE [LARGE SCALE GENOMIC DNA]</scope>
    <source>
        <strain evidence="2 3">UR159</strain>
    </source>
</reference>
<dbReference type="AlphaFoldDB" id="A0A2M9R6V4"/>
<sequence>MNNDVVKIVLRTLLLIALQVVLFDYVELFGYISVFPYILCILLFPLQSNRYFLLIYAFFLGLCIDIFNNSGGVHAAACVTLAYFRESLIKFAYGFSYEYHLLRLTDKIGKELITYTAIGVLIHHFVLYILEVFNFNFLPEILLRISGSTVFTIVVILIMIALAKPVKR</sequence>
<gene>
    <name evidence="2" type="ORF">CDL10_08585</name>
</gene>
<keyword evidence="1" id="KW-0472">Membrane</keyword>
<dbReference type="Proteomes" id="UP000231960">
    <property type="component" value="Unassembled WGS sequence"/>
</dbReference>
<dbReference type="RefSeq" id="WP_100678151.1">
    <property type="nucleotide sequence ID" value="NZ_JAJUJS010000053.1"/>
</dbReference>
<feature type="transmembrane region" description="Helical" evidence="1">
    <location>
        <begin position="112"/>
        <end position="130"/>
    </location>
</feature>
<name>A0A2M9R6V4_9FLAO</name>
<evidence type="ECO:0000313" key="2">
    <source>
        <dbReference type="EMBL" id="PJR04592.1"/>
    </source>
</evidence>
<comment type="caution">
    <text evidence="2">The sequence shown here is derived from an EMBL/GenBank/DDBJ whole genome shotgun (WGS) entry which is preliminary data.</text>
</comment>
<accession>A0A2M9R6V4</accession>
<dbReference type="EMBL" id="NIPO01000001">
    <property type="protein sequence ID" value="PJR04592.1"/>
    <property type="molecule type" value="Genomic_DNA"/>
</dbReference>
<keyword evidence="3" id="KW-1185">Reference proteome</keyword>
<dbReference type="OrthoDB" id="1132160at2"/>
<feature type="transmembrane region" description="Helical" evidence="1">
    <location>
        <begin position="51"/>
        <end position="67"/>
    </location>
</feature>
<feature type="transmembrane region" description="Helical" evidence="1">
    <location>
        <begin position="142"/>
        <end position="163"/>
    </location>
</feature>
<keyword evidence="1" id="KW-1133">Transmembrane helix</keyword>
<evidence type="ECO:0000313" key="3">
    <source>
        <dbReference type="Proteomes" id="UP000231960"/>
    </source>
</evidence>
<keyword evidence="1" id="KW-0812">Transmembrane</keyword>
<organism evidence="2 3">
    <name type="scientific">Avrilella dinanensis</name>
    <dbReference type="NCBI Taxonomy" id="2008672"/>
    <lineage>
        <taxon>Bacteria</taxon>
        <taxon>Pseudomonadati</taxon>
        <taxon>Bacteroidota</taxon>
        <taxon>Flavobacteriia</taxon>
        <taxon>Flavobacteriales</taxon>
        <taxon>Flavobacteriaceae</taxon>
        <taxon>Avrilella</taxon>
    </lineage>
</organism>
<evidence type="ECO:0000256" key="1">
    <source>
        <dbReference type="SAM" id="Phobius"/>
    </source>
</evidence>
<proteinExistence type="predicted"/>